<dbReference type="PANTHER" id="PTHR35391:SF7">
    <property type="entry name" value="C2H2-TYPE DOMAIN-CONTAINING PROTEIN"/>
    <property type="match status" value="1"/>
</dbReference>
<keyword evidence="5" id="KW-1185">Reference proteome</keyword>
<feature type="compositionally biased region" description="Basic and acidic residues" evidence="2">
    <location>
        <begin position="455"/>
        <end position="469"/>
    </location>
</feature>
<keyword evidence="1" id="KW-0175">Coiled coil</keyword>
<organism evidence="4 5">
    <name type="scientific">Exophiala sideris</name>
    <dbReference type="NCBI Taxonomy" id="1016849"/>
    <lineage>
        <taxon>Eukaryota</taxon>
        <taxon>Fungi</taxon>
        <taxon>Dikarya</taxon>
        <taxon>Ascomycota</taxon>
        <taxon>Pezizomycotina</taxon>
        <taxon>Eurotiomycetes</taxon>
        <taxon>Chaetothyriomycetidae</taxon>
        <taxon>Chaetothyriales</taxon>
        <taxon>Herpotrichiellaceae</taxon>
        <taxon>Exophiala</taxon>
    </lineage>
</organism>
<dbReference type="PANTHER" id="PTHR35391">
    <property type="entry name" value="C2H2-TYPE DOMAIN-CONTAINING PROTEIN-RELATED"/>
    <property type="match status" value="1"/>
</dbReference>
<feature type="domain" description="Oxidoreductase acuF-like C2H2 type zinc-finger" evidence="3">
    <location>
        <begin position="278"/>
        <end position="306"/>
    </location>
</feature>
<evidence type="ECO:0000256" key="1">
    <source>
        <dbReference type="SAM" id="Coils"/>
    </source>
</evidence>
<gene>
    <name evidence="4" type="ORF">LTR69_004713</name>
</gene>
<proteinExistence type="predicted"/>
<feature type="coiled-coil region" evidence="1">
    <location>
        <begin position="79"/>
        <end position="106"/>
    </location>
</feature>
<name>A0ABR0JET0_9EURO</name>
<accession>A0ABR0JET0</accession>
<feature type="compositionally biased region" description="Acidic residues" evidence="2">
    <location>
        <begin position="404"/>
        <end position="416"/>
    </location>
</feature>
<evidence type="ECO:0000313" key="4">
    <source>
        <dbReference type="EMBL" id="KAK5062355.1"/>
    </source>
</evidence>
<feature type="region of interest" description="Disordered" evidence="2">
    <location>
        <begin position="384"/>
        <end position="469"/>
    </location>
</feature>
<comment type="caution">
    <text evidence="4">The sequence shown here is derived from an EMBL/GenBank/DDBJ whole genome shotgun (WGS) entry which is preliminary data.</text>
</comment>
<evidence type="ECO:0000259" key="3">
    <source>
        <dbReference type="Pfam" id="PF26082"/>
    </source>
</evidence>
<dbReference type="EMBL" id="JAVRRF010000008">
    <property type="protein sequence ID" value="KAK5062355.1"/>
    <property type="molecule type" value="Genomic_DNA"/>
</dbReference>
<dbReference type="InterPro" id="IPR058925">
    <property type="entry name" value="zf-C2H2_AcuF"/>
</dbReference>
<reference evidence="4 5" key="1">
    <citation type="submission" date="2023-08" db="EMBL/GenBank/DDBJ databases">
        <title>Black Yeasts Isolated from many extreme environments.</title>
        <authorList>
            <person name="Coleine C."/>
            <person name="Stajich J.E."/>
            <person name="Selbmann L."/>
        </authorList>
    </citation>
    <scope>NUCLEOTIDE SEQUENCE [LARGE SCALE GENOMIC DNA]</scope>
    <source>
        <strain evidence="4 5">CCFEE 6328</strain>
    </source>
</reference>
<evidence type="ECO:0000256" key="2">
    <source>
        <dbReference type="SAM" id="MobiDB-lite"/>
    </source>
</evidence>
<dbReference type="Pfam" id="PF26082">
    <property type="entry name" value="zf-C2H2_AcuF"/>
    <property type="match status" value="1"/>
</dbReference>
<protein>
    <recommendedName>
        <fullName evidence="3">Oxidoreductase acuF-like C2H2 type zinc-finger domain-containing protein</fullName>
    </recommendedName>
</protein>
<evidence type="ECO:0000313" key="5">
    <source>
        <dbReference type="Proteomes" id="UP001345691"/>
    </source>
</evidence>
<sequence>MVISISSELIDCLRLFNALISRDDLASHATEVPTRLWTGELGRLRLWAANIGAHQSGESSVDHRLREASHIRGQTVKLLERLRQVLQDLEELLEGVDQDLEDLLDGLDQEDGELQPQRDDETDAQQIYSSLVTTVDCLFQMSMIIRRPTYHDRLLGSKRIDATTFEPFDKQHVISKYPQAHHTVTDRLGAAISRRRAALKYRQRHREKLGEGIESIDQPDAISTRLSETIATDFEDPPVNFEGTGSDSGLSQTSYASSLWESGEKITVPRPPKESSGGNPFECPYCFFIVTVSDRREWIRHVFRDLMPYICVFPDCPASNRLYETRREWFQHLQAIHLSGPIPSESIDCQLHCGVRLPITSLERHLGRHLEELALFALPKAEEGDEEDFDQAHSSTAEAKFEDDISTSEGDEDDLALPETSGVKNLLKPGATIDEMERNTNSMGADEDLLGNDAKGAEKAEKESRGGGV</sequence>
<dbReference type="Proteomes" id="UP001345691">
    <property type="component" value="Unassembled WGS sequence"/>
</dbReference>